<comment type="caution">
    <text evidence="5">The sequence shown here is derived from an EMBL/GenBank/DDBJ whole genome shotgun (WGS) entry which is preliminary data.</text>
</comment>
<evidence type="ECO:0000313" key="6">
    <source>
        <dbReference type="Proteomes" id="UP001057753"/>
    </source>
</evidence>
<evidence type="ECO:0000256" key="3">
    <source>
        <dbReference type="ARBA" id="ARBA00022679"/>
    </source>
</evidence>
<reference evidence="5" key="1">
    <citation type="submission" date="2020-06" db="EMBL/GenBank/DDBJ databases">
        <title>Insight into the genomes of haloalkaliphilic bacilli from Kenyan soda lakes.</title>
        <authorList>
            <person name="Mwirichia R."/>
            <person name="Villamizar G.C."/>
            <person name="Poehlein A."/>
            <person name="Mugweru J."/>
            <person name="Kipnyargis A."/>
            <person name="Kiplimo D."/>
            <person name="Orwa P."/>
            <person name="Daniel R."/>
        </authorList>
    </citation>
    <scope>NUCLEOTIDE SEQUENCE</scope>
    <source>
        <strain evidence="5">B1096_S55</strain>
    </source>
</reference>
<proteinExistence type="inferred from homology"/>
<dbReference type="GO" id="GO:0016757">
    <property type="term" value="F:glycosyltransferase activity"/>
    <property type="evidence" value="ECO:0007669"/>
    <property type="project" value="UniProtKB-KW"/>
</dbReference>
<evidence type="ECO:0000256" key="2">
    <source>
        <dbReference type="ARBA" id="ARBA00022676"/>
    </source>
</evidence>
<feature type="domain" description="Glycosyltransferase 2-like" evidence="4">
    <location>
        <begin position="6"/>
        <end position="175"/>
    </location>
</feature>
<accession>A0A9Q4B164</accession>
<gene>
    <name evidence="5" type="ORF">HXA33_06935</name>
</gene>
<dbReference type="AlphaFoldDB" id="A0A9Q4B164"/>
<dbReference type="RefSeq" id="WP_257820920.1">
    <property type="nucleotide sequence ID" value="NZ_JABXYM010000001.1"/>
</dbReference>
<protein>
    <submittedName>
        <fullName evidence="5">Glycosyltransferase</fullName>
    </submittedName>
</protein>
<dbReference type="EMBL" id="JABXYM010000001">
    <property type="protein sequence ID" value="MCR6096281.1"/>
    <property type="molecule type" value="Genomic_DNA"/>
</dbReference>
<dbReference type="CDD" id="cd00761">
    <property type="entry name" value="Glyco_tranf_GTA_type"/>
    <property type="match status" value="1"/>
</dbReference>
<dbReference type="SUPFAM" id="SSF53448">
    <property type="entry name" value="Nucleotide-diphospho-sugar transferases"/>
    <property type="match status" value="1"/>
</dbReference>
<dbReference type="InterPro" id="IPR001173">
    <property type="entry name" value="Glyco_trans_2-like"/>
</dbReference>
<comment type="similarity">
    <text evidence="1">Belongs to the glycosyltransferase 2 family.</text>
</comment>
<evidence type="ECO:0000313" key="5">
    <source>
        <dbReference type="EMBL" id="MCR6096281.1"/>
    </source>
</evidence>
<organism evidence="5 6">
    <name type="scientific">Salipaludibacillus agaradhaerens</name>
    <name type="common">Bacillus agaradhaerens</name>
    <dbReference type="NCBI Taxonomy" id="76935"/>
    <lineage>
        <taxon>Bacteria</taxon>
        <taxon>Bacillati</taxon>
        <taxon>Bacillota</taxon>
        <taxon>Bacilli</taxon>
        <taxon>Bacillales</taxon>
        <taxon>Bacillaceae</taxon>
    </lineage>
</organism>
<sequence length="333" mass="38805">MIPKISIIVAVYNLSDYLPTCIDSILNQSFKEFELLLIDDGSTDDSIEICKKYEQVDNRVRLIQKANGGIASVRNCGIREAKGKYIGFVDGDDFIHRDMYHSLLKVIEATSSDIAVCDFAEVYPDDPVPQLNDSGSIANTVVYSSMQALKQLYTKDALTFIYPWNKLYRKSLFTELKYVEGKNYDDEFIAHKLLYRCKTIAYVSKVGYYYLQRQGSWVRSPFTVKKFDRVYALNDRRIFFKEKQLKDLHALSVHQFMEVFLWYYHHATDTLTDIDDELATLKASFNDAFFDLLRHKNIRLKQKIMLIIFRFNPRRFQKLKAKKEAQASKSASL</sequence>
<evidence type="ECO:0000259" key="4">
    <source>
        <dbReference type="Pfam" id="PF00535"/>
    </source>
</evidence>
<dbReference type="Proteomes" id="UP001057753">
    <property type="component" value="Unassembled WGS sequence"/>
</dbReference>
<evidence type="ECO:0000256" key="1">
    <source>
        <dbReference type="ARBA" id="ARBA00006739"/>
    </source>
</evidence>
<dbReference type="PANTHER" id="PTHR22916">
    <property type="entry name" value="GLYCOSYLTRANSFERASE"/>
    <property type="match status" value="1"/>
</dbReference>
<dbReference type="PANTHER" id="PTHR22916:SF51">
    <property type="entry name" value="GLYCOSYLTRANSFERASE EPSH-RELATED"/>
    <property type="match status" value="1"/>
</dbReference>
<keyword evidence="6" id="KW-1185">Reference proteome</keyword>
<name>A0A9Q4B164_SALAG</name>
<keyword evidence="3" id="KW-0808">Transferase</keyword>
<dbReference type="Gene3D" id="3.90.550.10">
    <property type="entry name" value="Spore Coat Polysaccharide Biosynthesis Protein SpsA, Chain A"/>
    <property type="match status" value="1"/>
</dbReference>
<keyword evidence="2" id="KW-0328">Glycosyltransferase</keyword>
<dbReference type="InterPro" id="IPR029044">
    <property type="entry name" value="Nucleotide-diphossugar_trans"/>
</dbReference>
<dbReference type="Pfam" id="PF00535">
    <property type="entry name" value="Glycos_transf_2"/>
    <property type="match status" value="1"/>
</dbReference>